<sequence>MSISPTVDKDTVIARARAAIENRTKYIESLFDAAQASADARQKVAEATRAAEHANAEHAAAYKEAIDAGWTVAELTGSGLTAPTPVGKKSSKASAKRATGRGTPRRRVGAENTAAAPDRHHDDDASSPAPHVSTEPQSSAAPAH</sequence>
<accession>A0A177YEQ5</accession>
<proteinExistence type="predicted"/>
<reference evidence="2 3" key="1">
    <citation type="submission" date="2016-03" db="EMBL/GenBank/DDBJ databases">
        <title>Genome sequence of Rhodococcus kyotonensis KB10.</title>
        <authorList>
            <person name="Jeong H."/>
            <person name="Hong C.E."/>
            <person name="Jo S.H."/>
            <person name="Park J.M."/>
        </authorList>
    </citation>
    <scope>NUCLEOTIDE SEQUENCE [LARGE SCALE GENOMIC DNA]</scope>
    <source>
        <strain evidence="2 3">KB10</strain>
    </source>
</reference>
<dbReference type="AlphaFoldDB" id="A0A177YEQ5"/>
<evidence type="ECO:0000313" key="2">
    <source>
        <dbReference type="EMBL" id="OAK53993.1"/>
    </source>
</evidence>
<organism evidence="2 3">
    <name type="scientific">Rhodococcoides kyotonense</name>
    <dbReference type="NCBI Taxonomy" id="398843"/>
    <lineage>
        <taxon>Bacteria</taxon>
        <taxon>Bacillati</taxon>
        <taxon>Actinomycetota</taxon>
        <taxon>Actinomycetes</taxon>
        <taxon>Mycobacteriales</taxon>
        <taxon>Nocardiaceae</taxon>
        <taxon>Rhodococcoides</taxon>
    </lineage>
</organism>
<feature type="compositionally biased region" description="Polar residues" evidence="1">
    <location>
        <begin position="134"/>
        <end position="144"/>
    </location>
</feature>
<keyword evidence="3" id="KW-1185">Reference proteome</keyword>
<protein>
    <submittedName>
        <fullName evidence="2">Uncharacterized protein</fullName>
    </submittedName>
</protein>
<dbReference type="Proteomes" id="UP000077519">
    <property type="component" value="Unassembled WGS sequence"/>
</dbReference>
<dbReference type="EMBL" id="LVHI01000013">
    <property type="protein sequence ID" value="OAK53993.1"/>
    <property type="molecule type" value="Genomic_DNA"/>
</dbReference>
<evidence type="ECO:0000313" key="3">
    <source>
        <dbReference type="Proteomes" id="UP000077519"/>
    </source>
</evidence>
<comment type="caution">
    <text evidence="2">The sequence shown here is derived from an EMBL/GenBank/DDBJ whole genome shotgun (WGS) entry which is preliminary data.</text>
</comment>
<name>A0A177YEQ5_9NOCA</name>
<feature type="region of interest" description="Disordered" evidence="1">
    <location>
        <begin position="77"/>
        <end position="144"/>
    </location>
</feature>
<feature type="compositionally biased region" description="Basic residues" evidence="1">
    <location>
        <begin position="89"/>
        <end position="107"/>
    </location>
</feature>
<dbReference type="RefSeq" id="WP_068426306.1">
    <property type="nucleotide sequence ID" value="NZ_LVHI01000013.1"/>
</dbReference>
<gene>
    <name evidence="2" type="ORF">A3K89_21025</name>
</gene>
<evidence type="ECO:0000256" key="1">
    <source>
        <dbReference type="SAM" id="MobiDB-lite"/>
    </source>
</evidence>